<dbReference type="FunFam" id="3.40.50.300:FF:000057">
    <property type="entry name" value="GTPase Der"/>
    <property type="match status" value="1"/>
</dbReference>
<dbReference type="NCBIfam" id="TIGR00231">
    <property type="entry name" value="small_GTP"/>
    <property type="match status" value="2"/>
</dbReference>
<dbReference type="InterPro" id="IPR016484">
    <property type="entry name" value="GTPase_Der"/>
</dbReference>
<evidence type="ECO:0000256" key="1">
    <source>
        <dbReference type="ARBA" id="ARBA00008279"/>
    </source>
</evidence>
<dbReference type="Gene3D" id="3.40.50.300">
    <property type="entry name" value="P-loop containing nucleotide triphosphate hydrolases"/>
    <property type="match status" value="2"/>
</dbReference>
<name>A0A2P7QQF9_9GAMM</name>
<keyword evidence="3 8" id="KW-0690">Ribosome biogenesis</keyword>
<dbReference type="HAMAP" id="MF_00195">
    <property type="entry name" value="GTPase_Der"/>
    <property type="match status" value="1"/>
</dbReference>
<accession>A0A2P7QQF9</accession>
<feature type="binding site" evidence="8">
    <location>
        <begin position="56"/>
        <end position="60"/>
    </location>
    <ligand>
        <name>GTP</name>
        <dbReference type="ChEBI" id="CHEBI:37565"/>
        <label>1</label>
    </ligand>
</feature>
<dbReference type="FunFam" id="3.30.300.20:FF:000004">
    <property type="entry name" value="GTPase Der"/>
    <property type="match status" value="1"/>
</dbReference>
<gene>
    <name evidence="8 12" type="primary">der</name>
    <name evidence="12" type="ORF">C7H85_19095</name>
</gene>
<dbReference type="PANTHER" id="PTHR43834">
    <property type="entry name" value="GTPASE DER"/>
    <property type="match status" value="1"/>
</dbReference>
<sequence length="503" mass="55557">MMPVVALVGRPNVGKSTLFNRLTRTRDALVADFPGLTRDRKYGQASIGELEFIVVDTGGIDGSEEGIELKMAAQSLAAIDEADVVLFMVDARAGLTVADEAIANHLRRDDKKTLLVANKTDGIDADSAVSEFYQLGLGDIHQIAAAHGRGVLSLLETALAPQLAALNAARDAEQAAAEEEGLALADELGFDDAIDMLDRLDEEEAAEAVPFEDLPIKLAIVGRPNVGKSTLTNRILGEDRVVVYDMPGTTRDSIYIPMKRDERDFILIDTAGVRRRGRVHETVEKFSVIKTLKAIEDANVVLLVLDAREGLSDQDLSLLGFVLNAGRSIVLAVNKWDGLSQDVKDDIKRELDRRLGFIDFARLHFISALHGSGVGNLFGSVVEAYESATKRVNTSMLTRIMQMAQDDHQPPLVRGRRVKLKYAHAGGYNPPRIIVHGNQVKDLPDSYKRYLINYFRRSLQIMGTPIRVEFQEGDNPYAGVKNKLTDTQLRKRKRLMKFIKKKS</sequence>
<dbReference type="FunFam" id="3.40.50.300:FF:000040">
    <property type="entry name" value="GTPase Der"/>
    <property type="match status" value="1"/>
</dbReference>
<evidence type="ECO:0000256" key="8">
    <source>
        <dbReference type="HAMAP-Rule" id="MF_00195"/>
    </source>
</evidence>
<dbReference type="GO" id="GO:0005525">
    <property type="term" value="F:GTP binding"/>
    <property type="evidence" value="ECO:0007669"/>
    <property type="project" value="UniProtKB-UniRule"/>
</dbReference>
<dbReference type="Gene3D" id="3.30.300.20">
    <property type="match status" value="1"/>
</dbReference>
<keyword evidence="4 10" id="KW-0677">Repeat</keyword>
<dbReference type="GO" id="GO:0042254">
    <property type="term" value="P:ribosome biogenesis"/>
    <property type="evidence" value="ECO:0007669"/>
    <property type="project" value="UniProtKB-KW"/>
</dbReference>
<dbReference type="PANTHER" id="PTHR43834:SF6">
    <property type="entry name" value="GTPASE DER"/>
    <property type="match status" value="1"/>
</dbReference>
<dbReference type="InterPro" id="IPR027417">
    <property type="entry name" value="P-loop_NTPase"/>
</dbReference>
<feature type="domain" description="EngA-type G" evidence="11">
    <location>
        <begin position="3"/>
        <end position="166"/>
    </location>
</feature>
<evidence type="ECO:0000313" key="13">
    <source>
        <dbReference type="Proteomes" id="UP000240243"/>
    </source>
</evidence>
<evidence type="ECO:0000256" key="2">
    <source>
        <dbReference type="ARBA" id="ARBA00020953"/>
    </source>
</evidence>
<feature type="binding site" evidence="8">
    <location>
        <begin position="334"/>
        <end position="337"/>
    </location>
    <ligand>
        <name>GTP</name>
        <dbReference type="ChEBI" id="CHEBI:37565"/>
        <label>2</label>
    </ligand>
</feature>
<comment type="caution">
    <text evidence="12">The sequence shown here is derived from an EMBL/GenBank/DDBJ whole genome shotgun (WGS) entry which is preliminary data.</text>
</comment>
<organism evidence="12 13">
    <name type="scientific">Zobellella endophytica</name>
    <dbReference type="NCBI Taxonomy" id="2116700"/>
    <lineage>
        <taxon>Bacteria</taxon>
        <taxon>Pseudomonadati</taxon>
        <taxon>Pseudomonadota</taxon>
        <taxon>Gammaproteobacteria</taxon>
        <taxon>Aeromonadales</taxon>
        <taxon>Aeromonadaceae</taxon>
        <taxon>Zobellella</taxon>
    </lineage>
</organism>
<dbReference type="CDD" id="cd01894">
    <property type="entry name" value="EngA1"/>
    <property type="match status" value="1"/>
</dbReference>
<dbReference type="CDD" id="cd01895">
    <property type="entry name" value="EngA2"/>
    <property type="match status" value="1"/>
</dbReference>
<dbReference type="RefSeq" id="WP_106731303.1">
    <property type="nucleotide sequence ID" value="NZ_PXYG01000014.1"/>
</dbReference>
<dbReference type="InterPro" id="IPR005225">
    <property type="entry name" value="Small_GTP-bd"/>
</dbReference>
<dbReference type="EMBL" id="PXYG01000014">
    <property type="protein sequence ID" value="PSJ40205.1"/>
    <property type="molecule type" value="Genomic_DNA"/>
</dbReference>
<dbReference type="Pfam" id="PF14714">
    <property type="entry name" value="KH_dom-like"/>
    <property type="match status" value="1"/>
</dbReference>
<evidence type="ECO:0000256" key="3">
    <source>
        <dbReference type="ARBA" id="ARBA00022517"/>
    </source>
</evidence>
<dbReference type="SUPFAM" id="SSF52540">
    <property type="entry name" value="P-loop containing nucleoside triphosphate hydrolases"/>
    <property type="match status" value="2"/>
</dbReference>
<feature type="binding site" evidence="8">
    <location>
        <begin position="9"/>
        <end position="16"/>
    </location>
    <ligand>
        <name>GTP</name>
        <dbReference type="ChEBI" id="CHEBI:37565"/>
        <label>1</label>
    </ligand>
</feature>
<comment type="subunit">
    <text evidence="8">Associates with the 50S ribosomal subunit.</text>
</comment>
<dbReference type="PRINTS" id="PR00326">
    <property type="entry name" value="GTP1OBG"/>
</dbReference>
<dbReference type="Pfam" id="PF01926">
    <property type="entry name" value="MMR_HSR1"/>
    <property type="match status" value="2"/>
</dbReference>
<evidence type="ECO:0000259" key="11">
    <source>
        <dbReference type="PROSITE" id="PS51712"/>
    </source>
</evidence>
<dbReference type="AlphaFoldDB" id="A0A2P7QQF9"/>
<evidence type="ECO:0000313" key="12">
    <source>
        <dbReference type="EMBL" id="PSJ40205.1"/>
    </source>
</evidence>
<comment type="similarity">
    <text evidence="1 8 9 10">Belongs to the TRAFAC class TrmE-Era-EngA-EngB-Septin-like GTPase superfamily. EngA (Der) GTPase family.</text>
</comment>
<feature type="binding site" evidence="8">
    <location>
        <begin position="118"/>
        <end position="121"/>
    </location>
    <ligand>
        <name>GTP</name>
        <dbReference type="ChEBI" id="CHEBI:37565"/>
        <label>1</label>
    </ligand>
</feature>
<dbReference type="GO" id="GO:0043022">
    <property type="term" value="F:ribosome binding"/>
    <property type="evidence" value="ECO:0007669"/>
    <property type="project" value="TreeGrafter"/>
</dbReference>
<dbReference type="OrthoDB" id="9805918at2"/>
<proteinExistence type="inferred from homology"/>
<dbReference type="InterPro" id="IPR032859">
    <property type="entry name" value="KH_dom-like"/>
</dbReference>
<protein>
    <recommendedName>
        <fullName evidence="2 8">GTPase Der</fullName>
    </recommendedName>
    <alternativeName>
        <fullName evidence="7 8">GTP-binding protein EngA</fullName>
    </alternativeName>
</protein>
<keyword evidence="5 8" id="KW-0547">Nucleotide-binding</keyword>
<evidence type="ECO:0000256" key="5">
    <source>
        <dbReference type="ARBA" id="ARBA00022741"/>
    </source>
</evidence>
<keyword evidence="6 8" id="KW-0342">GTP-binding</keyword>
<evidence type="ECO:0000256" key="4">
    <source>
        <dbReference type="ARBA" id="ARBA00022737"/>
    </source>
</evidence>
<keyword evidence="13" id="KW-1185">Reference proteome</keyword>
<feature type="binding site" evidence="8">
    <location>
        <begin position="222"/>
        <end position="229"/>
    </location>
    <ligand>
        <name>GTP</name>
        <dbReference type="ChEBI" id="CHEBI:37565"/>
        <label>2</label>
    </ligand>
</feature>
<comment type="function">
    <text evidence="8 10">GTPase that plays an essential role in the late steps of ribosome biogenesis.</text>
</comment>
<evidence type="ECO:0000256" key="10">
    <source>
        <dbReference type="RuleBase" id="RU004481"/>
    </source>
</evidence>
<evidence type="ECO:0000256" key="6">
    <source>
        <dbReference type="ARBA" id="ARBA00023134"/>
    </source>
</evidence>
<dbReference type="Proteomes" id="UP000240243">
    <property type="component" value="Unassembled WGS sequence"/>
</dbReference>
<dbReference type="PROSITE" id="PS51712">
    <property type="entry name" value="G_ENGA"/>
    <property type="match status" value="2"/>
</dbReference>
<reference evidence="12 13" key="1">
    <citation type="submission" date="2018-03" db="EMBL/GenBank/DDBJ databases">
        <title>The draft genome of Zobellella sp. 59N8.</title>
        <authorList>
            <person name="Liu L."/>
            <person name="Li L."/>
            <person name="Zhang X."/>
            <person name="Liang L."/>
            <person name="Wang T."/>
        </authorList>
    </citation>
    <scope>NUCLEOTIDE SEQUENCE [LARGE SCALE GENOMIC DNA]</scope>
    <source>
        <strain evidence="12 13">59N8</strain>
    </source>
</reference>
<dbReference type="InterPro" id="IPR006073">
    <property type="entry name" value="GTP-bd"/>
</dbReference>
<dbReference type="InterPro" id="IPR015946">
    <property type="entry name" value="KH_dom-like_a/b"/>
</dbReference>
<dbReference type="InterPro" id="IPR031166">
    <property type="entry name" value="G_ENGA"/>
</dbReference>
<dbReference type="PIRSF" id="PIRSF006485">
    <property type="entry name" value="GTP-binding_EngA"/>
    <property type="match status" value="1"/>
</dbReference>
<evidence type="ECO:0000256" key="9">
    <source>
        <dbReference type="PROSITE-ProRule" id="PRU01049"/>
    </source>
</evidence>
<evidence type="ECO:0000256" key="7">
    <source>
        <dbReference type="ARBA" id="ARBA00032345"/>
    </source>
</evidence>
<dbReference type="NCBIfam" id="TIGR03594">
    <property type="entry name" value="GTPase_EngA"/>
    <property type="match status" value="1"/>
</dbReference>
<feature type="binding site" evidence="8">
    <location>
        <begin position="269"/>
        <end position="273"/>
    </location>
    <ligand>
        <name>GTP</name>
        <dbReference type="ChEBI" id="CHEBI:37565"/>
        <label>2</label>
    </ligand>
</feature>
<feature type="domain" description="EngA-type G" evidence="11">
    <location>
        <begin position="216"/>
        <end position="389"/>
    </location>
</feature>